<dbReference type="AlphaFoldDB" id="A0A4R2IIX0"/>
<evidence type="ECO:0000313" key="4">
    <source>
        <dbReference type="Proteomes" id="UP000295680"/>
    </source>
</evidence>
<organism evidence="3 4">
    <name type="scientific">Actinocrispum wychmicini</name>
    <dbReference type="NCBI Taxonomy" id="1213861"/>
    <lineage>
        <taxon>Bacteria</taxon>
        <taxon>Bacillati</taxon>
        <taxon>Actinomycetota</taxon>
        <taxon>Actinomycetes</taxon>
        <taxon>Pseudonocardiales</taxon>
        <taxon>Pseudonocardiaceae</taxon>
        <taxon>Actinocrispum</taxon>
    </lineage>
</organism>
<gene>
    <name evidence="3" type="ORF">EV192_12455</name>
</gene>
<name>A0A4R2IIX0_9PSEU</name>
<reference evidence="3 4" key="1">
    <citation type="submission" date="2019-03" db="EMBL/GenBank/DDBJ databases">
        <title>Genomic Encyclopedia of Type Strains, Phase IV (KMG-IV): sequencing the most valuable type-strain genomes for metagenomic binning, comparative biology and taxonomic classification.</title>
        <authorList>
            <person name="Goeker M."/>
        </authorList>
    </citation>
    <scope>NUCLEOTIDE SEQUENCE [LARGE SCALE GENOMIC DNA]</scope>
    <source>
        <strain evidence="3 4">DSM 45934</strain>
    </source>
</reference>
<evidence type="ECO:0000259" key="2">
    <source>
        <dbReference type="PROSITE" id="PS50006"/>
    </source>
</evidence>
<dbReference type="RefSeq" id="WP_243727648.1">
    <property type="nucleotide sequence ID" value="NZ_SLWS01000024.1"/>
</dbReference>
<keyword evidence="4" id="KW-1185">Reference proteome</keyword>
<proteinExistence type="predicted"/>
<keyword evidence="1" id="KW-0597">Phosphoprotein</keyword>
<evidence type="ECO:0000313" key="3">
    <source>
        <dbReference type="EMBL" id="TCO44282.1"/>
    </source>
</evidence>
<accession>A0A4R2IIX0</accession>
<dbReference type="PROSITE" id="PS50006">
    <property type="entry name" value="FHA_DOMAIN"/>
    <property type="match status" value="1"/>
</dbReference>
<feature type="domain" description="FHA" evidence="2">
    <location>
        <begin position="51"/>
        <end position="102"/>
    </location>
</feature>
<dbReference type="Proteomes" id="UP000295680">
    <property type="component" value="Unassembled WGS sequence"/>
</dbReference>
<dbReference type="InterPro" id="IPR000253">
    <property type="entry name" value="FHA_dom"/>
</dbReference>
<dbReference type="SUPFAM" id="SSF49879">
    <property type="entry name" value="SMAD/FHA domain"/>
    <property type="match status" value="1"/>
</dbReference>
<dbReference type="EMBL" id="SLWS01000024">
    <property type="protein sequence ID" value="TCO44282.1"/>
    <property type="molecule type" value="Genomic_DNA"/>
</dbReference>
<sequence length="260" mass="28875">MRAELAYKDGLWLPRGHDSLALGVPSAAPGAVHALASGGGYSVQPGEGRIVYFGRNRPEVHICVGEDDRQVSRVHGELAHRQSRWWLRNVGRQPIRLPKSRWLFPNEAAFPLADGYTPIHIPGSRQREHLVEVYVTALDQARHNDETVLPEPYHLTTDERLVLVVLGQRYLSVATSPEPLTWDEAARHLTELQPEAAWTPKAVEHYVALVRERLHSAGVPDLMPDELASGNAVTHNVLKELVRSMTLLPSDLTALHGSPP</sequence>
<dbReference type="InterPro" id="IPR008984">
    <property type="entry name" value="SMAD_FHA_dom_sf"/>
</dbReference>
<evidence type="ECO:0000256" key="1">
    <source>
        <dbReference type="ARBA" id="ARBA00022553"/>
    </source>
</evidence>
<protein>
    <recommendedName>
        <fullName evidence="2">FHA domain-containing protein</fullName>
    </recommendedName>
</protein>
<comment type="caution">
    <text evidence="3">The sequence shown here is derived from an EMBL/GenBank/DDBJ whole genome shotgun (WGS) entry which is preliminary data.</text>
</comment>